<evidence type="ECO:0000313" key="2">
    <source>
        <dbReference type="EMBL" id="MFB9776130.1"/>
    </source>
</evidence>
<dbReference type="EMBL" id="JBHMAU010000046">
    <property type="protein sequence ID" value="MFB9776130.1"/>
    <property type="molecule type" value="Genomic_DNA"/>
</dbReference>
<reference evidence="2 3" key="1">
    <citation type="submission" date="2024-09" db="EMBL/GenBank/DDBJ databases">
        <authorList>
            <person name="Sun Q."/>
            <person name="Mori K."/>
        </authorList>
    </citation>
    <scope>NUCLEOTIDE SEQUENCE [LARGE SCALE GENOMIC DNA]</scope>
    <source>
        <strain evidence="2 3">JCM 11683</strain>
    </source>
</reference>
<proteinExistence type="predicted"/>
<organism evidence="2 3">
    <name type="scientific">Brevibacterium otitidis</name>
    <dbReference type="NCBI Taxonomy" id="53364"/>
    <lineage>
        <taxon>Bacteria</taxon>
        <taxon>Bacillati</taxon>
        <taxon>Actinomycetota</taxon>
        <taxon>Actinomycetes</taxon>
        <taxon>Micrococcales</taxon>
        <taxon>Brevibacteriaceae</taxon>
        <taxon>Brevibacterium</taxon>
    </lineage>
</organism>
<dbReference type="RefSeq" id="WP_376839834.1">
    <property type="nucleotide sequence ID" value="NZ_JBHMAU010000046.1"/>
</dbReference>
<protein>
    <recommendedName>
        <fullName evidence="4">AsnC family protein</fullName>
    </recommendedName>
</protein>
<name>A0ABV5X105_9MICO</name>
<evidence type="ECO:0000256" key="1">
    <source>
        <dbReference type="SAM" id="MobiDB-lite"/>
    </source>
</evidence>
<feature type="region of interest" description="Disordered" evidence="1">
    <location>
        <begin position="44"/>
        <end position="70"/>
    </location>
</feature>
<keyword evidence="3" id="KW-1185">Reference proteome</keyword>
<accession>A0ABV5X105</accession>
<evidence type="ECO:0008006" key="4">
    <source>
        <dbReference type="Google" id="ProtNLM"/>
    </source>
</evidence>
<sequence length="70" mass="8053">MSTLDDLRQWRHLHTQRDHLILQARREGHTWDEITDATGLSRAAAHNAAQRANDGKPIPGNPRFNAPYRE</sequence>
<gene>
    <name evidence="2" type="ORF">ACFFN1_06900</name>
</gene>
<evidence type="ECO:0000313" key="3">
    <source>
        <dbReference type="Proteomes" id="UP001589707"/>
    </source>
</evidence>
<dbReference type="Proteomes" id="UP001589707">
    <property type="component" value="Unassembled WGS sequence"/>
</dbReference>
<comment type="caution">
    <text evidence="2">The sequence shown here is derived from an EMBL/GenBank/DDBJ whole genome shotgun (WGS) entry which is preliminary data.</text>
</comment>